<dbReference type="AlphaFoldDB" id="A0A8J4H5D5"/>
<dbReference type="Proteomes" id="UP000677918">
    <property type="component" value="Unassembled WGS sequence"/>
</dbReference>
<dbReference type="InterPro" id="IPR013132">
    <property type="entry name" value="PseI/NeuA/B-like_N"/>
</dbReference>
<evidence type="ECO:0000313" key="3">
    <source>
        <dbReference type="Proteomes" id="UP000677918"/>
    </source>
</evidence>
<dbReference type="SUPFAM" id="SSF51269">
    <property type="entry name" value="AFP III-like domain"/>
    <property type="match status" value="1"/>
</dbReference>
<reference evidence="2" key="1">
    <citation type="submission" date="2021-04" db="EMBL/GenBank/DDBJ databases">
        <title>Draft genome sequence of Xylanibacillus composti strain K13.</title>
        <authorList>
            <person name="Uke A."/>
            <person name="Chhe C."/>
            <person name="Baramee S."/>
            <person name="Kosugi A."/>
        </authorList>
    </citation>
    <scope>NUCLEOTIDE SEQUENCE</scope>
    <source>
        <strain evidence="2">K13</strain>
    </source>
</reference>
<dbReference type="Gene3D" id="3.90.1210.10">
    <property type="entry name" value="Antifreeze-like/N-acetylneuraminic acid synthase C-terminal domain"/>
    <property type="match status" value="1"/>
</dbReference>
<comment type="caution">
    <text evidence="2">The sequence shown here is derived from an EMBL/GenBank/DDBJ whole genome shotgun (WGS) entry which is preliminary data.</text>
</comment>
<dbReference type="InterPro" id="IPR006190">
    <property type="entry name" value="SAF_AFP_Neu5Ac"/>
</dbReference>
<accession>A0A8J4H5D5</accession>
<dbReference type="SUPFAM" id="SSF51569">
    <property type="entry name" value="Aldolase"/>
    <property type="match status" value="1"/>
</dbReference>
<dbReference type="RefSeq" id="WP_213412774.1">
    <property type="nucleotide sequence ID" value="NZ_BOVK01000038.1"/>
</dbReference>
<dbReference type="InterPro" id="IPR036732">
    <property type="entry name" value="AFP_Neu5c_C_sf"/>
</dbReference>
<keyword evidence="3" id="KW-1185">Reference proteome</keyword>
<feature type="domain" description="AFP-like" evidence="1">
    <location>
        <begin position="307"/>
        <end position="359"/>
    </location>
</feature>
<dbReference type="NCBIfam" id="TIGR03569">
    <property type="entry name" value="NeuB_NnaB"/>
    <property type="match status" value="1"/>
</dbReference>
<dbReference type="PANTHER" id="PTHR42966:SF1">
    <property type="entry name" value="SIALIC ACID SYNTHASE"/>
    <property type="match status" value="1"/>
</dbReference>
<organism evidence="2 3">
    <name type="scientific">Xylanibacillus composti</name>
    <dbReference type="NCBI Taxonomy" id="1572762"/>
    <lineage>
        <taxon>Bacteria</taxon>
        <taxon>Bacillati</taxon>
        <taxon>Bacillota</taxon>
        <taxon>Bacilli</taxon>
        <taxon>Bacillales</taxon>
        <taxon>Paenibacillaceae</taxon>
        <taxon>Xylanibacillus</taxon>
    </lineage>
</organism>
<dbReference type="InterPro" id="IPR013785">
    <property type="entry name" value="Aldolase_TIM"/>
</dbReference>
<dbReference type="PROSITE" id="PS50844">
    <property type="entry name" value="AFP_LIKE"/>
    <property type="match status" value="1"/>
</dbReference>
<dbReference type="EMBL" id="BOVK01000038">
    <property type="protein sequence ID" value="GIQ69986.1"/>
    <property type="molecule type" value="Genomic_DNA"/>
</dbReference>
<sequence length="359" mass="39332">MKRTYIIAEAGVNHNGSLALAKELIEAASDAGADAIKFQTFRADKIVTLNAAKAAYQLTNTSADESQYDMLKKLELSYEQHFELVHYAKERGIQFLSTPFDLESADFLIGKLKLPVMKISSGDLTNALLLLRISQGNIPVILSTGMATLGEIEEALGVLAFGYAVSNRMEPSIERFRQAYRSEKGQASLKQHVTLLHCTSEYPAPVNDVNLKAMLTLSHAFDLPVGYSDHTKGIAIPIAAAALGAQIIEKHFTLDKELPGPDHKASLDPAQLQEMIAAIRDVDQSLGGPLKLPAESELKNLEVSRKSLVTSKPVREGECFTSENLTVKRPGGGTQPMQYWRILGQKATRHYDADELVEL</sequence>
<dbReference type="GO" id="GO:0047444">
    <property type="term" value="F:N-acylneuraminate-9-phosphate synthase activity"/>
    <property type="evidence" value="ECO:0007669"/>
    <property type="project" value="TreeGrafter"/>
</dbReference>
<evidence type="ECO:0000313" key="2">
    <source>
        <dbReference type="EMBL" id="GIQ69986.1"/>
    </source>
</evidence>
<dbReference type="InterPro" id="IPR051690">
    <property type="entry name" value="PseI-like"/>
</dbReference>
<dbReference type="InterPro" id="IPR020007">
    <property type="entry name" value="NeuB/NeuA"/>
</dbReference>
<name>A0A8J4H5D5_9BACL</name>
<dbReference type="Gene3D" id="3.20.20.70">
    <property type="entry name" value="Aldolase class I"/>
    <property type="match status" value="1"/>
</dbReference>
<gene>
    <name evidence="2" type="ORF">XYCOK13_28100</name>
</gene>
<protein>
    <submittedName>
        <fullName evidence="2">N-acetylneuraminate synthase</fullName>
    </submittedName>
</protein>
<dbReference type="GO" id="GO:0016051">
    <property type="term" value="P:carbohydrate biosynthetic process"/>
    <property type="evidence" value="ECO:0007669"/>
    <property type="project" value="InterPro"/>
</dbReference>
<proteinExistence type="predicted"/>
<dbReference type="CDD" id="cd11615">
    <property type="entry name" value="SAF_NeuB_like"/>
    <property type="match status" value="1"/>
</dbReference>
<dbReference type="Pfam" id="PF03102">
    <property type="entry name" value="NeuB"/>
    <property type="match status" value="1"/>
</dbReference>
<dbReference type="InterPro" id="IPR057736">
    <property type="entry name" value="SAF_PseI/NeuA/NeuB"/>
</dbReference>
<evidence type="ECO:0000259" key="1">
    <source>
        <dbReference type="PROSITE" id="PS50844"/>
    </source>
</evidence>
<dbReference type="PANTHER" id="PTHR42966">
    <property type="entry name" value="N-ACETYLNEURAMINATE SYNTHASE"/>
    <property type="match status" value="1"/>
</dbReference>